<dbReference type="EMBL" id="UYRU01059561">
    <property type="protein sequence ID" value="VDN14535.1"/>
    <property type="molecule type" value="Genomic_DNA"/>
</dbReference>
<gene>
    <name evidence="1" type="ORF">DILT_LOCUS10366</name>
</gene>
<sequence length="70" mass="7864">MRNLLPPPESLLNENTEGLCPLDHLPRQPFSNLGQLIRQRRPSEETFDEVATGEDAYEELASEDSSPTNP</sequence>
<evidence type="ECO:0000313" key="1">
    <source>
        <dbReference type="EMBL" id="VDN14535.1"/>
    </source>
</evidence>
<evidence type="ECO:0000313" key="2">
    <source>
        <dbReference type="Proteomes" id="UP000281553"/>
    </source>
</evidence>
<name>A0A3P7LBP0_DIBLA</name>
<accession>A0A3P7LBP0</accession>
<reference evidence="1 2" key="1">
    <citation type="submission" date="2018-11" db="EMBL/GenBank/DDBJ databases">
        <authorList>
            <consortium name="Pathogen Informatics"/>
        </authorList>
    </citation>
    <scope>NUCLEOTIDE SEQUENCE [LARGE SCALE GENOMIC DNA]</scope>
</reference>
<keyword evidence="2" id="KW-1185">Reference proteome</keyword>
<protein>
    <submittedName>
        <fullName evidence="1">Uncharacterized protein</fullName>
    </submittedName>
</protein>
<dbReference type="OrthoDB" id="10578424at2759"/>
<organism evidence="1 2">
    <name type="scientific">Dibothriocephalus latus</name>
    <name type="common">Fish tapeworm</name>
    <name type="synonym">Diphyllobothrium latum</name>
    <dbReference type="NCBI Taxonomy" id="60516"/>
    <lineage>
        <taxon>Eukaryota</taxon>
        <taxon>Metazoa</taxon>
        <taxon>Spiralia</taxon>
        <taxon>Lophotrochozoa</taxon>
        <taxon>Platyhelminthes</taxon>
        <taxon>Cestoda</taxon>
        <taxon>Eucestoda</taxon>
        <taxon>Diphyllobothriidea</taxon>
        <taxon>Diphyllobothriidae</taxon>
        <taxon>Dibothriocephalus</taxon>
    </lineage>
</organism>
<proteinExistence type="predicted"/>
<dbReference type="AlphaFoldDB" id="A0A3P7LBP0"/>
<dbReference type="Proteomes" id="UP000281553">
    <property type="component" value="Unassembled WGS sequence"/>
</dbReference>